<dbReference type="AlphaFoldDB" id="A0A101SXT1"/>
<reference evidence="2 3" key="1">
    <citation type="submission" date="2015-10" db="EMBL/GenBank/DDBJ databases">
        <title>Draft genome sequence of Streptomyces griseoruber DSM 40281, type strain for the species Streptomyces griseoruber.</title>
        <authorList>
            <person name="Ruckert C."/>
            <person name="Winkler A."/>
            <person name="Kalinowski J."/>
            <person name="Kampfer P."/>
            <person name="Glaeser S."/>
        </authorList>
    </citation>
    <scope>NUCLEOTIDE SEQUENCE [LARGE SCALE GENOMIC DNA]</scope>
    <source>
        <strain evidence="2 3">DSM 40281</strain>
    </source>
</reference>
<name>A0A101SXT1_9ACTN</name>
<dbReference type="RefSeq" id="WP_055634313.1">
    <property type="nucleotide sequence ID" value="NZ_JBIRRP010000010.1"/>
</dbReference>
<feature type="transmembrane region" description="Helical" evidence="1">
    <location>
        <begin position="48"/>
        <end position="68"/>
    </location>
</feature>
<gene>
    <name evidence="2" type="ORF">AQJ64_20455</name>
</gene>
<keyword evidence="1" id="KW-0812">Transmembrane</keyword>
<keyword evidence="1" id="KW-0472">Membrane</keyword>
<dbReference type="OrthoDB" id="4337469at2"/>
<dbReference type="Proteomes" id="UP000052982">
    <property type="component" value="Unassembled WGS sequence"/>
</dbReference>
<comment type="caution">
    <text evidence="2">The sequence shown here is derived from an EMBL/GenBank/DDBJ whole genome shotgun (WGS) entry which is preliminary data.</text>
</comment>
<feature type="transmembrane region" description="Helical" evidence="1">
    <location>
        <begin position="113"/>
        <end position="133"/>
    </location>
</feature>
<organism evidence="2 3">
    <name type="scientific">Streptomyces griseoruber</name>
    <dbReference type="NCBI Taxonomy" id="1943"/>
    <lineage>
        <taxon>Bacteria</taxon>
        <taxon>Bacillati</taxon>
        <taxon>Actinomycetota</taxon>
        <taxon>Actinomycetes</taxon>
        <taxon>Kitasatosporales</taxon>
        <taxon>Streptomycetaceae</taxon>
        <taxon>Streptomyces</taxon>
    </lineage>
</organism>
<sequence length="201" mass="19873">MSAPRPAVGLLLYARSRAVPGTLTALAGTAVLALGAAARTGSGADPGRLLPVVALAPLLAAAVTGAGLRSATEELDRTAVRPWWPRRLGLLLGPTALAAVLLPLAVLGDGPAVLRNLLGCTGLVAASAVLVGARLSWLPAGGWVGAVCLASDGVHGRAVALWGWPAQPGDVPASWVAAGGAFALGTALYAVRGARPEGPRG</sequence>
<dbReference type="STRING" id="1943.AQJ64_20455"/>
<feature type="transmembrane region" description="Helical" evidence="1">
    <location>
        <begin position="88"/>
        <end position="107"/>
    </location>
</feature>
<keyword evidence="3" id="KW-1185">Reference proteome</keyword>
<evidence type="ECO:0000313" key="2">
    <source>
        <dbReference type="EMBL" id="KUN82135.1"/>
    </source>
</evidence>
<keyword evidence="1" id="KW-1133">Transmembrane helix</keyword>
<protein>
    <submittedName>
        <fullName evidence="2">Uncharacterized protein</fullName>
    </submittedName>
</protein>
<evidence type="ECO:0000313" key="3">
    <source>
        <dbReference type="Proteomes" id="UP000052982"/>
    </source>
</evidence>
<dbReference type="EMBL" id="LMWW01000033">
    <property type="protein sequence ID" value="KUN82135.1"/>
    <property type="molecule type" value="Genomic_DNA"/>
</dbReference>
<evidence type="ECO:0000256" key="1">
    <source>
        <dbReference type="SAM" id="Phobius"/>
    </source>
</evidence>
<proteinExistence type="predicted"/>
<feature type="transmembrane region" description="Helical" evidence="1">
    <location>
        <begin position="172"/>
        <end position="191"/>
    </location>
</feature>
<accession>A0A101SXT1</accession>